<evidence type="ECO:0000259" key="15">
    <source>
        <dbReference type="PROSITE" id="PS51749"/>
    </source>
</evidence>
<reference evidence="16 17" key="1">
    <citation type="submission" date="2023-07" db="EMBL/GenBank/DDBJ databases">
        <title>Genomic Encyclopedia of Type Strains, Phase IV (KMG-IV): sequencing the most valuable type-strain genomes for metagenomic binning, comparative biology and taxonomic classification.</title>
        <authorList>
            <person name="Goeker M."/>
        </authorList>
    </citation>
    <scope>NUCLEOTIDE SEQUENCE [LARGE SCALE GENOMIC DNA]</scope>
    <source>
        <strain evidence="16 17">DSM 15049</strain>
    </source>
</reference>
<feature type="binding site" evidence="13">
    <location>
        <position position="779"/>
    </location>
    <ligand>
        <name>Mg(2+)</name>
        <dbReference type="ChEBI" id="CHEBI:18420"/>
        <label>1</label>
    </ligand>
</feature>
<dbReference type="Pfam" id="PF22702">
    <property type="entry name" value="Cas9_RuvC"/>
    <property type="match status" value="1"/>
</dbReference>
<comment type="function">
    <text evidence="13">CRISPR (clustered regularly interspaced short palindromic repeat) is an adaptive immune system that provides protection against mobile genetic elements (viruses, transposable elements and conjugative plasmids). CRISPR clusters contain spacers, sequences complementary to antecedent mobile elements, and target invading nucleic acids. CRISPR clusters are transcribed and processed into CRISPR RNA (crRNA). In type II CRISPR systems correct processing of pre-crRNA requires a trans-encoded small RNA (tracrRNA), endogenous ribonuclease 3 (rnc) and this protein. The tracrRNA serves as a guide for ribonuclease 3-aided processing of pre-crRNA. Subsequently Cas9/crRNA/tracrRNA endonucleolytically cleaves linear or circular dsDNA target complementary to the spacer; Cas9 is inactive in the absence of the 2 guide RNAs (gRNA). Cas9 recognizes the protospacer adjacent motif (PAM) in the CRISPR repeat sequences to help distinguish self versus nonself, as targets within the bacterial CRISPR locus do not have PAMs. PAM recognition is also required for catalytic activity.</text>
</comment>
<dbReference type="Pfam" id="PF16593">
    <property type="entry name" value="Cas9-BH"/>
    <property type="match status" value="1"/>
</dbReference>
<accession>A0ABU0MZ67</accession>
<keyword evidence="10 13" id="KW-0238">DNA-binding</keyword>
<dbReference type="Gene3D" id="3.30.420.10">
    <property type="entry name" value="Ribonuclease H-like superfamily/Ribonuclease H"/>
    <property type="match status" value="1"/>
</dbReference>
<dbReference type="HAMAP" id="MF_01480">
    <property type="entry name" value="Cas9"/>
    <property type="match status" value="1"/>
</dbReference>
<name>A0ABU0MZ67_9FIRM</name>
<evidence type="ECO:0000256" key="13">
    <source>
        <dbReference type="HAMAP-Rule" id="MF_01480"/>
    </source>
</evidence>
<dbReference type="NCBIfam" id="TIGR01865">
    <property type="entry name" value="cas_Csn1"/>
    <property type="match status" value="1"/>
</dbReference>
<comment type="similarity">
    <text evidence="13">Belongs to the CRISPR-associated Cas9 family.</text>
</comment>
<dbReference type="RefSeq" id="WP_307504391.1">
    <property type="nucleotide sequence ID" value="NZ_BAAACE010000028.1"/>
</dbReference>
<evidence type="ECO:0000256" key="2">
    <source>
        <dbReference type="ARBA" id="ARBA00005244"/>
    </source>
</evidence>
<comment type="caution">
    <text evidence="16">The sequence shown here is derived from an EMBL/GenBank/DDBJ whole genome shotgun (WGS) entry which is preliminary data.</text>
</comment>
<dbReference type="GO" id="GO:0016787">
    <property type="term" value="F:hydrolase activity"/>
    <property type="evidence" value="ECO:0007669"/>
    <property type="project" value="UniProtKB-KW"/>
</dbReference>
<evidence type="ECO:0000256" key="12">
    <source>
        <dbReference type="ARBA" id="ARBA00046380"/>
    </source>
</evidence>
<dbReference type="Pfam" id="PF16595">
    <property type="entry name" value="Cas9_PI"/>
    <property type="match status" value="1"/>
</dbReference>
<dbReference type="InterPro" id="IPR028629">
    <property type="entry name" value="Cas9"/>
</dbReference>
<dbReference type="Proteomes" id="UP001232584">
    <property type="component" value="Unassembled WGS sequence"/>
</dbReference>
<evidence type="ECO:0000256" key="10">
    <source>
        <dbReference type="ARBA" id="ARBA00023125"/>
    </source>
</evidence>
<feature type="active site" description="For RuvC-like nuclease domain" evidence="13">
    <location>
        <position position="10"/>
    </location>
</feature>
<evidence type="ECO:0000256" key="9">
    <source>
        <dbReference type="ARBA" id="ARBA00023118"/>
    </source>
</evidence>
<dbReference type="Gene3D" id="1.10.30.50">
    <property type="match status" value="1"/>
</dbReference>
<dbReference type="PROSITE" id="PS51749">
    <property type="entry name" value="HNH_CAS9"/>
    <property type="match status" value="1"/>
</dbReference>
<evidence type="ECO:0000256" key="3">
    <source>
        <dbReference type="ARBA" id="ARBA00022722"/>
    </source>
</evidence>
<keyword evidence="11" id="KW-0464">Manganese</keyword>
<dbReference type="SMART" id="SM00507">
    <property type="entry name" value="HNHc"/>
    <property type="match status" value="1"/>
</dbReference>
<evidence type="ECO:0000256" key="6">
    <source>
        <dbReference type="ARBA" id="ARBA00022801"/>
    </source>
</evidence>
<keyword evidence="8 13" id="KW-0694">RNA-binding</keyword>
<keyword evidence="14" id="KW-0175">Coiled coil</keyword>
<evidence type="ECO:0000256" key="11">
    <source>
        <dbReference type="ARBA" id="ARBA00023211"/>
    </source>
</evidence>
<keyword evidence="5 13" id="KW-0255">Endonuclease</keyword>
<comment type="similarity">
    <text evidence="2">Belongs to the CRISPR-associated protein Cas9 family. Subtype II-A subfamily.</text>
</comment>
<proteinExistence type="inferred from homology"/>
<comment type="domain">
    <text evidence="13">Has 2 endonuclease domains. The discontinuous RuvC-like domain cleaves the target DNA noncomplementary to crRNA while the HNH nuclease domain cleaves the target DNA complementary to crRNA.</text>
</comment>
<organism evidence="16 17">
    <name type="scientific">Paraclostridium ghonii</name>
    <dbReference type="NCBI Taxonomy" id="29358"/>
    <lineage>
        <taxon>Bacteria</taxon>
        <taxon>Bacillati</taxon>
        <taxon>Bacillota</taxon>
        <taxon>Clostridia</taxon>
        <taxon>Peptostreptococcales</taxon>
        <taxon>Peptostreptococcaceae</taxon>
        <taxon>Paraclostridium</taxon>
    </lineage>
</organism>
<dbReference type="InterPro" id="IPR055228">
    <property type="entry name" value="Cas9_RuvC"/>
</dbReference>
<feature type="coiled-coil region" evidence="14">
    <location>
        <begin position="170"/>
        <end position="217"/>
    </location>
</feature>
<dbReference type="EC" id="3.1.-.-" evidence="13"/>
<feature type="binding site" evidence="13">
    <location>
        <position position="783"/>
    </location>
    <ligand>
        <name>Mg(2+)</name>
        <dbReference type="ChEBI" id="CHEBI:18420"/>
        <label>2</label>
    </ligand>
</feature>
<protein>
    <recommendedName>
        <fullName evidence="13">CRISPR-associated endonuclease Cas9</fullName>
        <ecNumber evidence="13">3.1.-.-</ecNumber>
    </recommendedName>
</protein>
<dbReference type="EMBL" id="JAUSWG010000004">
    <property type="protein sequence ID" value="MDQ0556014.1"/>
    <property type="molecule type" value="Genomic_DNA"/>
</dbReference>
<evidence type="ECO:0000256" key="8">
    <source>
        <dbReference type="ARBA" id="ARBA00022884"/>
    </source>
</evidence>
<feature type="binding site" evidence="13">
    <location>
        <position position="783"/>
    </location>
    <ligand>
        <name>Mg(2+)</name>
        <dbReference type="ChEBI" id="CHEBI:18420"/>
        <label>1</label>
    </ligand>
</feature>
<feature type="binding site" evidence="13">
    <location>
        <position position="998"/>
    </location>
    <ligand>
        <name>Mg(2+)</name>
        <dbReference type="ChEBI" id="CHEBI:18420"/>
        <label>2</label>
    </ligand>
</feature>
<dbReference type="InterPro" id="IPR036397">
    <property type="entry name" value="RNaseH_sf"/>
</dbReference>
<feature type="domain" description="HNH Cas9-type" evidence="15">
    <location>
        <begin position="779"/>
        <end position="946"/>
    </location>
</feature>
<feature type="binding site" evidence="13">
    <location>
        <position position="10"/>
    </location>
    <ligand>
        <name>Mg(2+)</name>
        <dbReference type="ChEBI" id="CHEBI:18420"/>
        <label>1</label>
    </ligand>
</feature>
<evidence type="ECO:0000256" key="7">
    <source>
        <dbReference type="ARBA" id="ARBA00022842"/>
    </source>
</evidence>
<keyword evidence="7 13" id="KW-0460">Magnesium</keyword>
<evidence type="ECO:0000256" key="1">
    <source>
        <dbReference type="ARBA" id="ARBA00001946"/>
    </source>
</evidence>
<keyword evidence="4 13" id="KW-0479">Metal-binding</keyword>
<evidence type="ECO:0000313" key="16">
    <source>
        <dbReference type="EMBL" id="MDQ0556014.1"/>
    </source>
</evidence>
<dbReference type="Pfam" id="PF13395">
    <property type="entry name" value="HNH_4"/>
    <property type="match status" value="1"/>
</dbReference>
<keyword evidence="17" id="KW-1185">Reference proteome</keyword>
<comment type="cofactor">
    <cofactor evidence="1 13">
        <name>Mg(2+)</name>
        <dbReference type="ChEBI" id="CHEBI:18420"/>
    </cofactor>
</comment>
<dbReference type="InterPro" id="IPR033114">
    <property type="entry name" value="HNH_CAS9"/>
</dbReference>
<dbReference type="InterPro" id="IPR003615">
    <property type="entry name" value="HNH_nuc"/>
</dbReference>
<evidence type="ECO:0000256" key="4">
    <source>
        <dbReference type="ARBA" id="ARBA00022723"/>
    </source>
</evidence>
<sequence length="1353" mass="161515">MQKKYNIGLDIGTTSVGWSVTDENNNLLKYKKKNMWGVRLFEEAQTAQNRRIHRSTRRRLERRRQRIELLQKMMAKDIQKKDTNFYRRLKESFLYLEDREDNINKSNLLVGKEYTDKKFYKDYPTIYHLRNKLITNDEKEDIRLVYLAIHHIIKYRGNFLYEGQNFYNILGSINKTYEILKKELLELEKEIQLNIDVKELENVLKNKTLSRKQKLEELLAINNDNKNKNRVKEIFNAILGLKVDYIKIFEYEEIDLEKHEYSFSFNEDEVEGKLDKLSEVLGNEYEIIENLRALYNWNMLNHVLQGEDYISQGKVYLYYKYRKELDELKEIIKKYDMKFYKDIFKNNNKKDISYHTYVKNKDKSVGDNSTVGAKFYNMITKFINSHMDDEFMKDEKEYILKEIEKESYLIIQNTKDNGQIPYQLNKIELELILKNQSKYYEEINKNKDKIMCLLEFKIPYYVGPLNPKSSFGWIVKKEGMENEKIYPWRLNEIVDEFATAKEFIKKMTNKCTYLTSEDVIAKNSLLFTEYMYYNEINKVKINDKNLDKYQIENLMKDVFLKYKKVSQKRIEDWAKKNLQSVNNTYKVEGLQKDKEAATSFTPFIDFMKILDISMDELMNSENREMVEKIIEWITIFEDKKILRKKIETDYPKLKNDTKKLDKIVNLRYKGWARLSKKLINEIYVYDSYSNKRTILDYLKNGYKKNRLNFMQIINNKELGFKEKIEAENKIDKELKINYKDLVKDLQGSPAIKRGIWQSIKIVEEIIKIKGYHPENIFIEFAREDQQSKRTKSRNKIITDLYKNLDGNEFVSKLDIKNLKSKLGKDELKNIKRYLYFLQLGKCMYSGQPIEIEQLDNYEVDHIIFRSLIKDDSLDNLVLVRKEDNQRRSNQQMPLAYIKDTKANWKETQRRWEYLKEKGLISVKKFNNLNKEFINKYEVEGFINRQLVETRQISKHVANLLTNIYKEKTNIVTVKAGLISDFRSKYELYKVREINDYHHGHDAFLTSVVGNYIQRRFPKLENEFVYSEYNKVKSKALEKGKNKYGFILNSMNNTYEENKTVIWDKDKSISLIKKQLDYKDMYITKRVSEGKGQFYNDTIRGKYDKHTIDKRIPIKKNLDVLKYGYYEGNQMSYFSIIEHKEIKTTKGREKSKIVKELVGIPIRIASKIKNKEQLKNYLEKDKRLNSVNIIKDKIYKNQLIKNEEGTFYITSDTEWNNAKQLLLPIDIVKVVHNMQIPKYINEISDEILVNTYKVIVKKSLKEYSVFKSAYSKIEDNKDEFIKLKKEDKIKVILEILKITQANATNGNLKLIKLSERVGRLSGKNNKIDKTTFIFQSVTGMIQIPLKGSELLNEL</sequence>
<dbReference type="Pfam" id="PF16592">
    <property type="entry name" value="Cas9_REC"/>
    <property type="match status" value="1"/>
</dbReference>
<keyword evidence="9 13" id="KW-0051">Antiviral defense</keyword>
<keyword evidence="6 13" id="KW-0378">Hydrolase</keyword>
<feature type="binding site" evidence="13">
    <location>
        <position position="10"/>
    </location>
    <ligand>
        <name>Mg(2+)</name>
        <dbReference type="ChEBI" id="CHEBI:18420"/>
        <label>2</label>
    </ligand>
</feature>
<feature type="active site" description="Proton acceptor for HNH nuclease domain" evidence="13">
    <location>
        <position position="861"/>
    </location>
</feature>
<keyword evidence="3 13" id="KW-0540">Nuclease</keyword>
<evidence type="ECO:0000256" key="5">
    <source>
        <dbReference type="ARBA" id="ARBA00022759"/>
    </source>
</evidence>
<comment type="subunit">
    <text evidence="12 13">Monomer. Binds crRNA and tracrRNA.</text>
</comment>
<evidence type="ECO:0000256" key="14">
    <source>
        <dbReference type="SAM" id="Coils"/>
    </source>
</evidence>
<dbReference type="GO" id="GO:0004519">
    <property type="term" value="F:endonuclease activity"/>
    <property type="evidence" value="ECO:0007669"/>
    <property type="project" value="UniProtKB-KW"/>
</dbReference>
<dbReference type="InterPro" id="IPR032240">
    <property type="entry name" value="Cas9_REC"/>
</dbReference>
<dbReference type="InterPro" id="IPR032237">
    <property type="entry name" value="Cas9_PI"/>
</dbReference>
<gene>
    <name evidence="13" type="primary">cas9</name>
    <name evidence="16" type="ORF">QOZ92_001127</name>
</gene>
<evidence type="ECO:0000313" key="17">
    <source>
        <dbReference type="Proteomes" id="UP001232584"/>
    </source>
</evidence>
<dbReference type="InterPro" id="IPR032239">
    <property type="entry name" value="Cas9-BH"/>
</dbReference>